<dbReference type="GO" id="GO:0005525">
    <property type="term" value="F:GTP binding"/>
    <property type="evidence" value="ECO:0007669"/>
    <property type="project" value="UniProtKB-UniRule"/>
</dbReference>
<dbReference type="PANTHER" id="PTHR43834">
    <property type="entry name" value="GTPASE DER"/>
    <property type="match status" value="1"/>
</dbReference>
<evidence type="ECO:0000256" key="3">
    <source>
        <dbReference type="ARBA" id="ARBA00022517"/>
    </source>
</evidence>
<dbReference type="InterPro" id="IPR032859">
    <property type="entry name" value="KH_dom-like"/>
</dbReference>
<feature type="binding site" evidence="8">
    <location>
        <begin position="297"/>
        <end position="300"/>
    </location>
    <ligand>
        <name>GTP</name>
        <dbReference type="ChEBI" id="CHEBI:37565"/>
        <label>2</label>
    </ligand>
</feature>
<evidence type="ECO:0000256" key="2">
    <source>
        <dbReference type="ARBA" id="ARBA00020953"/>
    </source>
</evidence>
<feature type="binding site" evidence="8">
    <location>
        <begin position="10"/>
        <end position="17"/>
    </location>
    <ligand>
        <name>GTP</name>
        <dbReference type="ChEBI" id="CHEBI:37565"/>
        <label>1</label>
    </ligand>
</feature>
<name>A0A948RXE3_UNCEI</name>
<dbReference type="SUPFAM" id="SSF52540">
    <property type="entry name" value="P-loop containing nucleoside triphosphate hydrolases"/>
    <property type="match status" value="2"/>
</dbReference>
<keyword evidence="4 10" id="KW-0677">Repeat</keyword>
<dbReference type="PRINTS" id="PR00326">
    <property type="entry name" value="GTP1OBG"/>
</dbReference>
<evidence type="ECO:0000256" key="5">
    <source>
        <dbReference type="ARBA" id="ARBA00022741"/>
    </source>
</evidence>
<comment type="caution">
    <text evidence="12">The sequence shown here is derived from an EMBL/GenBank/DDBJ whole genome shotgun (WGS) entry which is preliminary data.</text>
</comment>
<dbReference type="HAMAP" id="MF_00195">
    <property type="entry name" value="GTPase_Der"/>
    <property type="match status" value="1"/>
</dbReference>
<organism evidence="12 13">
    <name type="scientific">Eiseniibacteriota bacterium</name>
    <dbReference type="NCBI Taxonomy" id="2212470"/>
    <lineage>
        <taxon>Bacteria</taxon>
        <taxon>Candidatus Eiseniibacteriota</taxon>
    </lineage>
</organism>
<feature type="binding site" evidence="8">
    <location>
        <begin position="57"/>
        <end position="61"/>
    </location>
    <ligand>
        <name>GTP</name>
        <dbReference type="ChEBI" id="CHEBI:37565"/>
        <label>1</label>
    </ligand>
</feature>
<keyword evidence="3 8" id="KW-0690">Ribosome biogenesis</keyword>
<protein>
    <recommendedName>
        <fullName evidence="2 8">GTPase Der</fullName>
    </recommendedName>
    <alternativeName>
        <fullName evidence="7 8">GTP-binding protein EngA</fullName>
    </alternativeName>
</protein>
<dbReference type="Proteomes" id="UP000777784">
    <property type="component" value="Unassembled WGS sequence"/>
</dbReference>
<comment type="subunit">
    <text evidence="8">Associates with the 50S ribosomal subunit.</text>
</comment>
<comment type="function">
    <text evidence="8 10">GTPase that plays an essential role in the late steps of ribosome biogenesis.</text>
</comment>
<evidence type="ECO:0000256" key="10">
    <source>
        <dbReference type="RuleBase" id="RU004481"/>
    </source>
</evidence>
<dbReference type="InterPro" id="IPR027417">
    <property type="entry name" value="P-loop_NTPase"/>
</dbReference>
<dbReference type="PIRSF" id="PIRSF006485">
    <property type="entry name" value="GTP-binding_EngA"/>
    <property type="match status" value="1"/>
</dbReference>
<dbReference type="Pfam" id="PF01926">
    <property type="entry name" value="MMR_HSR1"/>
    <property type="match status" value="2"/>
</dbReference>
<evidence type="ECO:0000256" key="6">
    <source>
        <dbReference type="ARBA" id="ARBA00023134"/>
    </source>
</evidence>
<accession>A0A948RXE3</accession>
<feature type="domain" description="EngA-type G" evidence="11">
    <location>
        <begin position="4"/>
        <end position="170"/>
    </location>
</feature>
<evidence type="ECO:0000256" key="9">
    <source>
        <dbReference type="PROSITE-ProRule" id="PRU01049"/>
    </source>
</evidence>
<dbReference type="PROSITE" id="PS51712">
    <property type="entry name" value="G_ENGA"/>
    <property type="match status" value="2"/>
</dbReference>
<evidence type="ECO:0000259" key="11">
    <source>
        <dbReference type="PROSITE" id="PS51712"/>
    </source>
</evidence>
<proteinExistence type="inferred from homology"/>
<keyword evidence="6 8" id="KW-0342">GTP-binding</keyword>
<dbReference type="AlphaFoldDB" id="A0A948RXE3"/>
<evidence type="ECO:0000256" key="1">
    <source>
        <dbReference type="ARBA" id="ARBA00008279"/>
    </source>
</evidence>
<dbReference type="NCBIfam" id="TIGR03594">
    <property type="entry name" value="GTPase_EngA"/>
    <property type="match status" value="1"/>
</dbReference>
<evidence type="ECO:0000313" key="13">
    <source>
        <dbReference type="Proteomes" id="UP000777784"/>
    </source>
</evidence>
<gene>
    <name evidence="8 12" type="primary">der</name>
    <name evidence="12" type="ORF">KJ970_10270</name>
</gene>
<evidence type="ECO:0000256" key="7">
    <source>
        <dbReference type="ARBA" id="ARBA00032345"/>
    </source>
</evidence>
<dbReference type="NCBIfam" id="TIGR00231">
    <property type="entry name" value="small_GTP"/>
    <property type="match status" value="2"/>
</dbReference>
<dbReference type="CDD" id="cd01895">
    <property type="entry name" value="EngA2"/>
    <property type="match status" value="1"/>
</dbReference>
<evidence type="ECO:0000256" key="4">
    <source>
        <dbReference type="ARBA" id="ARBA00022737"/>
    </source>
</evidence>
<evidence type="ECO:0000256" key="8">
    <source>
        <dbReference type="HAMAP-Rule" id="MF_00195"/>
    </source>
</evidence>
<dbReference type="InterPro" id="IPR005225">
    <property type="entry name" value="Small_GTP-bd"/>
</dbReference>
<reference evidence="12" key="1">
    <citation type="submission" date="2021-05" db="EMBL/GenBank/DDBJ databases">
        <title>Energy efficiency and biological interactions define the core microbiome of deep oligotrophic groundwater.</title>
        <authorList>
            <person name="Mehrshad M."/>
            <person name="Lopez-Fernandez M."/>
            <person name="Bell E."/>
            <person name="Bernier-Latmani R."/>
            <person name="Bertilsson S."/>
            <person name="Dopson M."/>
        </authorList>
    </citation>
    <scope>NUCLEOTIDE SEQUENCE</scope>
    <source>
        <strain evidence="12">Modern_marine.mb.64</strain>
    </source>
</reference>
<dbReference type="FunFam" id="3.40.50.300:FF:000040">
    <property type="entry name" value="GTPase Der"/>
    <property type="match status" value="1"/>
</dbReference>
<feature type="domain" description="EngA-type G" evidence="11">
    <location>
        <begin position="179"/>
        <end position="354"/>
    </location>
</feature>
<feature type="binding site" evidence="8">
    <location>
        <begin position="232"/>
        <end position="236"/>
    </location>
    <ligand>
        <name>GTP</name>
        <dbReference type="ChEBI" id="CHEBI:37565"/>
        <label>2</label>
    </ligand>
</feature>
<dbReference type="InterPro" id="IPR031166">
    <property type="entry name" value="G_ENGA"/>
</dbReference>
<evidence type="ECO:0000313" key="12">
    <source>
        <dbReference type="EMBL" id="MBU2691303.1"/>
    </source>
</evidence>
<dbReference type="GO" id="GO:0042254">
    <property type="term" value="P:ribosome biogenesis"/>
    <property type="evidence" value="ECO:0007669"/>
    <property type="project" value="UniProtKB-KW"/>
</dbReference>
<dbReference type="EMBL" id="JAHJDP010000053">
    <property type="protein sequence ID" value="MBU2691303.1"/>
    <property type="molecule type" value="Genomic_DNA"/>
</dbReference>
<dbReference type="InterPro" id="IPR016484">
    <property type="entry name" value="GTPase_Der"/>
</dbReference>
<sequence>MSRPVVAIVGRPNVGKSTLFNRILKRRLAIVSPVPGVTRDRHIGESIWEGLTIAWIDTGGWLPENEEEIQSAVTHQLFEALHDCDLVLFMTDAREGLHPIDVMFAGEIRRQNLSAPVLVVVNKADSESLENVAVEFTALGWDRILPISAQEGRGIGDMLDAVVKMLPEGGSALTPDADVRVAVLGQPNVGKSSLINKILGEERMIVSGVPGTTRDAVDLVWKWHGRNILLVDTAGIKRRTHSLPALEFYGTMRALKALERSEVVLFLIDATQPIARQDQRIAGLIRDSGRAAIILVNKWDMVEKDTHTAIEFEKNLRDALPFLDFVPVYFISALTGQRVGRLAPKIFELLDTWRKVFPPRRLMELLEELTVSSGEPRVKIKFARQATTGPPSFALYVKDKSEIRTSTLRYLEDRIRDGLGLKEVPVRIWLRSSKKENQ</sequence>
<comment type="similarity">
    <text evidence="1 8 9 10">Belongs to the TRAFAC class TrmE-Era-EngA-EngB-Septin-like GTPase superfamily. EngA (Der) GTPase family.</text>
</comment>
<keyword evidence="5 8" id="KW-0547">Nucleotide-binding</keyword>
<dbReference type="CDD" id="cd01894">
    <property type="entry name" value="EngA1"/>
    <property type="match status" value="1"/>
</dbReference>
<dbReference type="Gene3D" id="3.40.50.300">
    <property type="entry name" value="P-loop containing nucleotide triphosphate hydrolases"/>
    <property type="match status" value="2"/>
</dbReference>
<feature type="binding site" evidence="8">
    <location>
        <begin position="122"/>
        <end position="125"/>
    </location>
    <ligand>
        <name>GTP</name>
        <dbReference type="ChEBI" id="CHEBI:37565"/>
        <label>1</label>
    </ligand>
</feature>
<dbReference type="Gene3D" id="3.30.300.20">
    <property type="match status" value="1"/>
</dbReference>
<keyword evidence="12" id="KW-0378">Hydrolase</keyword>
<dbReference type="InterPro" id="IPR015946">
    <property type="entry name" value="KH_dom-like_a/b"/>
</dbReference>
<dbReference type="InterPro" id="IPR006073">
    <property type="entry name" value="GTP-bd"/>
</dbReference>
<dbReference type="GO" id="GO:0016787">
    <property type="term" value="F:hydrolase activity"/>
    <property type="evidence" value="ECO:0007669"/>
    <property type="project" value="UniProtKB-KW"/>
</dbReference>
<dbReference type="PANTHER" id="PTHR43834:SF6">
    <property type="entry name" value="GTPASE DER"/>
    <property type="match status" value="1"/>
</dbReference>
<feature type="binding site" evidence="8">
    <location>
        <begin position="185"/>
        <end position="192"/>
    </location>
    <ligand>
        <name>GTP</name>
        <dbReference type="ChEBI" id="CHEBI:37565"/>
        <label>2</label>
    </ligand>
</feature>
<dbReference type="Pfam" id="PF14714">
    <property type="entry name" value="KH_dom-like"/>
    <property type="match status" value="1"/>
</dbReference>